<protein>
    <submittedName>
        <fullName evidence="3">Putative membrane protein</fullName>
    </submittedName>
</protein>
<dbReference type="InterPro" id="IPR007621">
    <property type="entry name" value="TPM_dom"/>
</dbReference>
<evidence type="ECO:0000313" key="4">
    <source>
        <dbReference type="Proteomes" id="UP000190027"/>
    </source>
</evidence>
<dbReference type="OrthoDB" id="5825388at2"/>
<name>A0A1T4WJX0_9BACT</name>
<sequence length="215" mass="23942">MTSPAQRFLNQQDRQHIIEAVQEAERKTSGEIVPLVADMSDQYPAAEFNGAMVLGMLTAIASAWLLGLETIWLFLPVFCLTYVVFFLLVRTLPALKRFFVPGQVLNHAVSQAAINAFHVHGLHRTRDMTGILIYISVFEHKVHVLADKGINDRVPPQTWNEIVGIITDGIRRGEQGKAIAKAVTRCGELLSVNFPIRADDTDELPNLIVEGDENQ</sequence>
<proteinExistence type="predicted"/>
<organism evidence="3 4">
    <name type="scientific">Paucidesulfovibrio gracilis DSM 16080</name>
    <dbReference type="NCBI Taxonomy" id="1121449"/>
    <lineage>
        <taxon>Bacteria</taxon>
        <taxon>Pseudomonadati</taxon>
        <taxon>Thermodesulfobacteriota</taxon>
        <taxon>Desulfovibrionia</taxon>
        <taxon>Desulfovibrionales</taxon>
        <taxon>Desulfovibrionaceae</taxon>
        <taxon>Paucidesulfovibrio</taxon>
    </lineage>
</organism>
<dbReference type="Proteomes" id="UP000190027">
    <property type="component" value="Unassembled WGS sequence"/>
</dbReference>
<accession>A0A1T4WJX0</accession>
<dbReference type="STRING" id="1121449.SAMN02745704_00902"/>
<feature type="domain" description="TPM" evidence="2">
    <location>
        <begin position="110"/>
        <end position="187"/>
    </location>
</feature>
<dbReference type="AlphaFoldDB" id="A0A1T4WJX0"/>
<feature type="transmembrane region" description="Helical" evidence="1">
    <location>
        <begin position="48"/>
        <end position="65"/>
    </location>
</feature>
<dbReference type="Gene3D" id="3.10.310.50">
    <property type="match status" value="1"/>
</dbReference>
<dbReference type="PANTHER" id="PTHR30373:SF8">
    <property type="entry name" value="BLL7265 PROTEIN"/>
    <property type="match status" value="1"/>
</dbReference>
<evidence type="ECO:0000313" key="3">
    <source>
        <dbReference type="EMBL" id="SKA76931.1"/>
    </source>
</evidence>
<keyword evidence="1" id="KW-1133">Transmembrane helix</keyword>
<gene>
    <name evidence="3" type="ORF">SAMN02745704_00902</name>
</gene>
<dbReference type="RefSeq" id="WP_078716491.1">
    <property type="nucleotide sequence ID" value="NZ_FUYC01000003.1"/>
</dbReference>
<keyword evidence="4" id="KW-1185">Reference proteome</keyword>
<dbReference type="PANTHER" id="PTHR30373">
    <property type="entry name" value="UPF0603 PROTEIN YGCG"/>
    <property type="match status" value="1"/>
</dbReference>
<reference evidence="3 4" key="1">
    <citation type="submission" date="2017-02" db="EMBL/GenBank/DDBJ databases">
        <authorList>
            <person name="Peterson S.W."/>
        </authorList>
    </citation>
    <scope>NUCLEOTIDE SEQUENCE [LARGE SCALE GENOMIC DNA]</scope>
    <source>
        <strain evidence="3 4">DSM 16080</strain>
    </source>
</reference>
<dbReference type="EMBL" id="FUYC01000003">
    <property type="protein sequence ID" value="SKA76931.1"/>
    <property type="molecule type" value="Genomic_DNA"/>
</dbReference>
<keyword evidence="1" id="KW-0472">Membrane</keyword>
<feature type="transmembrane region" description="Helical" evidence="1">
    <location>
        <begin position="71"/>
        <end position="89"/>
    </location>
</feature>
<evidence type="ECO:0000259" key="2">
    <source>
        <dbReference type="Pfam" id="PF04536"/>
    </source>
</evidence>
<evidence type="ECO:0000256" key="1">
    <source>
        <dbReference type="SAM" id="Phobius"/>
    </source>
</evidence>
<dbReference type="Pfam" id="PF04536">
    <property type="entry name" value="TPM_phosphatase"/>
    <property type="match status" value="1"/>
</dbReference>
<keyword evidence="1" id="KW-0812">Transmembrane</keyword>